<dbReference type="AlphaFoldDB" id="A0A1R3RH57"/>
<reference evidence="2" key="1">
    <citation type="journal article" date="2017" name="Genome Biol.">
        <title>Comparative genomics reveals high biological diversity and specific adaptations in the industrially and medically important fungal genus Aspergillus.</title>
        <authorList>
            <person name="de Vries R.P."/>
            <person name="Riley R."/>
            <person name="Wiebenga A."/>
            <person name="Aguilar-Osorio G."/>
            <person name="Amillis S."/>
            <person name="Uchima C.A."/>
            <person name="Anderluh G."/>
            <person name="Asadollahi M."/>
            <person name="Askin M."/>
            <person name="Barry K."/>
            <person name="Battaglia E."/>
            <person name="Bayram O."/>
            <person name="Benocci T."/>
            <person name="Braus-Stromeyer S.A."/>
            <person name="Caldana C."/>
            <person name="Canovas D."/>
            <person name="Cerqueira G.C."/>
            <person name="Chen F."/>
            <person name="Chen W."/>
            <person name="Choi C."/>
            <person name="Clum A."/>
            <person name="Dos Santos R.A."/>
            <person name="Damasio A.R."/>
            <person name="Diallinas G."/>
            <person name="Emri T."/>
            <person name="Fekete E."/>
            <person name="Flipphi M."/>
            <person name="Freyberg S."/>
            <person name="Gallo A."/>
            <person name="Gournas C."/>
            <person name="Habgood R."/>
            <person name="Hainaut M."/>
            <person name="Harispe M.L."/>
            <person name="Henrissat B."/>
            <person name="Hilden K.S."/>
            <person name="Hope R."/>
            <person name="Hossain A."/>
            <person name="Karabika E."/>
            <person name="Karaffa L."/>
            <person name="Karanyi Z."/>
            <person name="Krasevec N."/>
            <person name="Kuo A."/>
            <person name="Kusch H."/>
            <person name="LaButti K."/>
            <person name="Lagendijk E.L."/>
            <person name="Lapidus A."/>
            <person name="Levasseur A."/>
            <person name="Lindquist E."/>
            <person name="Lipzen A."/>
            <person name="Logrieco A.F."/>
            <person name="MacCabe A."/>
            <person name="Maekelae M.R."/>
            <person name="Malavazi I."/>
            <person name="Melin P."/>
            <person name="Meyer V."/>
            <person name="Mielnichuk N."/>
            <person name="Miskei M."/>
            <person name="Molnar A.P."/>
            <person name="Mule G."/>
            <person name="Ngan C.Y."/>
            <person name="Orejas M."/>
            <person name="Orosz E."/>
            <person name="Ouedraogo J.P."/>
            <person name="Overkamp K.M."/>
            <person name="Park H.-S."/>
            <person name="Perrone G."/>
            <person name="Piumi F."/>
            <person name="Punt P.J."/>
            <person name="Ram A.F."/>
            <person name="Ramon A."/>
            <person name="Rauscher S."/>
            <person name="Record E."/>
            <person name="Riano-Pachon D.M."/>
            <person name="Robert V."/>
            <person name="Roehrig J."/>
            <person name="Ruller R."/>
            <person name="Salamov A."/>
            <person name="Salih N.S."/>
            <person name="Samson R.A."/>
            <person name="Sandor E."/>
            <person name="Sanguinetti M."/>
            <person name="Schuetze T."/>
            <person name="Sepcic K."/>
            <person name="Shelest E."/>
            <person name="Sherlock G."/>
            <person name="Sophianopoulou V."/>
            <person name="Squina F.M."/>
            <person name="Sun H."/>
            <person name="Susca A."/>
            <person name="Todd R.B."/>
            <person name="Tsang A."/>
            <person name="Unkles S.E."/>
            <person name="van de Wiele N."/>
            <person name="van Rossen-Uffink D."/>
            <person name="Oliveira J.V."/>
            <person name="Vesth T.C."/>
            <person name="Visser J."/>
            <person name="Yu J.-H."/>
            <person name="Zhou M."/>
            <person name="Andersen M.R."/>
            <person name="Archer D.B."/>
            <person name="Baker S.E."/>
            <person name="Benoit I."/>
            <person name="Brakhage A.A."/>
            <person name="Braus G.H."/>
            <person name="Fischer R."/>
            <person name="Frisvad J.C."/>
            <person name="Goldman G.H."/>
            <person name="Houbraken J."/>
            <person name="Oakley B."/>
            <person name="Pocsi I."/>
            <person name="Scazzocchio C."/>
            <person name="Seiboth B."/>
            <person name="vanKuyk P.A."/>
            <person name="Wortman J."/>
            <person name="Dyer P.S."/>
            <person name="Grigoriev I.V."/>
        </authorList>
    </citation>
    <scope>NUCLEOTIDE SEQUENCE [LARGE SCALE GENOMIC DNA]</scope>
    <source>
        <strain evidence="2">ITEM 5010</strain>
    </source>
</reference>
<gene>
    <name evidence="1" type="ORF">ASPCADRAFT_209055</name>
</gene>
<proteinExistence type="predicted"/>
<dbReference type="EMBL" id="KV907503">
    <property type="protein sequence ID" value="OOF93800.1"/>
    <property type="molecule type" value="Genomic_DNA"/>
</dbReference>
<dbReference type="VEuPathDB" id="FungiDB:ASPCADRAFT_209055"/>
<name>A0A1R3RH57_ASPC5</name>
<dbReference type="Proteomes" id="UP000188318">
    <property type="component" value="Unassembled WGS sequence"/>
</dbReference>
<evidence type="ECO:0000313" key="2">
    <source>
        <dbReference type="Proteomes" id="UP000188318"/>
    </source>
</evidence>
<protein>
    <submittedName>
        <fullName evidence="1">Uncharacterized protein</fullName>
    </submittedName>
</protein>
<accession>A0A1R3RH57</accession>
<organism evidence="1 2">
    <name type="scientific">Aspergillus carbonarius (strain ITEM 5010)</name>
    <dbReference type="NCBI Taxonomy" id="602072"/>
    <lineage>
        <taxon>Eukaryota</taxon>
        <taxon>Fungi</taxon>
        <taxon>Dikarya</taxon>
        <taxon>Ascomycota</taxon>
        <taxon>Pezizomycotina</taxon>
        <taxon>Eurotiomycetes</taxon>
        <taxon>Eurotiomycetidae</taxon>
        <taxon>Eurotiales</taxon>
        <taxon>Aspergillaceae</taxon>
        <taxon>Aspergillus</taxon>
        <taxon>Aspergillus subgen. Circumdati</taxon>
    </lineage>
</organism>
<evidence type="ECO:0000313" key="1">
    <source>
        <dbReference type="EMBL" id="OOF93800.1"/>
    </source>
</evidence>
<keyword evidence="2" id="KW-1185">Reference proteome</keyword>
<sequence length="128" mass="13804">MGRFVHLAALRIPSCSYAADASNFSSQNGHDNERTDDPQAHLQGSDQFECHILHTSAQHGQLTDPTRGENFPQTLLVSAIVGILATISPRQITRAKTPSAPAGVSIWASDSPIHDVSWAKQYKATANV</sequence>